<gene>
    <name evidence="1" type="ORF">S03H2_43382</name>
</gene>
<proteinExistence type="predicted"/>
<organism evidence="1">
    <name type="scientific">marine sediment metagenome</name>
    <dbReference type="NCBI Taxonomy" id="412755"/>
    <lineage>
        <taxon>unclassified sequences</taxon>
        <taxon>metagenomes</taxon>
        <taxon>ecological metagenomes</taxon>
    </lineage>
</organism>
<reference evidence="1" key="1">
    <citation type="journal article" date="2014" name="Front. Microbiol.">
        <title>High frequency of phylogenetically diverse reductive dehalogenase-homologous genes in deep subseafloor sedimentary metagenomes.</title>
        <authorList>
            <person name="Kawai M."/>
            <person name="Futagami T."/>
            <person name="Toyoda A."/>
            <person name="Takaki Y."/>
            <person name="Nishi S."/>
            <person name="Hori S."/>
            <person name="Arai W."/>
            <person name="Tsubouchi T."/>
            <person name="Morono Y."/>
            <person name="Uchiyama I."/>
            <person name="Ito T."/>
            <person name="Fujiyama A."/>
            <person name="Inagaki F."/>
            <person name="Takami H."/>
        </authorList>
    </citation>
    <scope>NUCLEOTIDE SEQUENCE</scope>
    <source>
        <strain evidence="1">Expedition CK06-06</strain>
    </source>
</reference>
<accession>X1IUX3</accession>
<dbReference type="EMBL" id="BARU01027058">
    <property type="protein sequence ID" value="GAH69919.1"/>
    <property type="molecule type" value="Genomic_DNA"/>
</dbReference>
<name>X1IUX3_9ZZZZ</name>
<feature type="non-terminal residue" evidence="1">
    <location>
        <position position="1"/>
    </location>
</feature>
<dbReference type="AlphaFoldDB" id="X1IUX3"/>
<sequence length="152" mass="17436">TDTELEAIIAKHCESEAEVKKFIGFLSSEPGQMRFKTLLREAPLHTLKEKWLKKGKEAGKTDGWMDVEKTVKETAESHPGIKDPTELVWTDIDEWESTDHFHILYGSKMWEDANGDADLYSDMKSEFWEGYLAGRKEIGRDIYKIAGELVKP</sequence>
<protein>
    <submittedName>
        <fullName evidence="1">Uncharacterized protein</fullName>
    </submittedName>
</protein>
<comment type="caution">
    <text evidence="1">The sequence shown here is derived from an EMBL/GenBank/DDBJ whole genome shotgun (WGS) entry which is preliminary data.</text>
</comment>
<evidence type="ECO:0000313" key="1">
    <source>
        <dbReference type="EMBL" id="GAH69919.1"/>
    </source>
</evidence>